<dbReference type="EMBL" id="CAJNOU010000417">
    <property type="protein sequence ID" value="CAF0991345.1"/>
    <property type="molecule type" value="Genomic_DNA"/>
</dbReference>
<sequence>MLSAEYHAFESILRHSPRSEFDPMAGSLDIAKQMHASFQFDVIVSHPAQCQVKKQIYEYKEQTVETYWIYHRSGNINWNTDRILLYLHGGGYFLGDFQN</sequence>
<dbReference type="EMBL" id="CAJOBE010000515">
    <property type="protein sequence ID" value="CAF3652881.1"/>
    <property type="molecule type" value="Genomic_DNA"/>
</dbReference>
<accession>A0A818RR08</accession>
<dbReference type="InterPro" id="IPR029058">
    <property type="entry name" value="AB_hydrolase_fold"/>
</dbReference>
<proteinExistence type="predicted"/>
<dbReference type="SUPFAM" id="SSF53474">
    <property type="entry name" value="alpha/beta-Hydrolases"/>
    <property type="match status" value="1"/>
</dbReference>
<organism evidence="2 3">
    <name type="scientific">Rotaria sordida</name>
    <dbReference type="NCBI Taxonomy" id="392033"/>
    <lineage>
        <taxon>Eukaryota</taxon>
        <taxon>Metazoa</taxon>
        <taxon>Spiralia</taxon>
        <taxon>Gnathifera</taxon>
        <taxon>Rotifera</taxon>
        <taxon>Eurotatoria</taxon>
        <taxon>Bdelloidea</taxon>
        <taxon>Philodinida</taxon>
        <taxon>Philodinidae</taxon>
        <taxon>Rotaria</taxon>
    </lineage>
</organism>
<name>A0A818RR08_9BILA</name>
<dbReference type="InterPro" id="IPR019436">
    <property type="entry name" value="Say1-like"/>
</dbReference>
<reference evidence="2" key="1">
    <citation type="submission" date="2021-02" db="EMBL/GenBank/DDBJ databases">
        <authorList>
            <person name="Nowell W R."/>
        </authorList>
    </citation>
    <scope>NUCLEOTIDE SEQUENCE</scope>
</reference>
<comment type="caution">
    <text evidence="2">The sequence shown here is derived from an EMBL/GenBank/DDBJ whole genome shotgun (WGS) entry which is preliminary data.</text>
</comment>
<dbReference type="Proteomes" id="UP000663874">
    <property type="component" value="Unassembled WGS sequence"/>
</dbReference>
<dbReference type="Pfam" id="PF10340">
    <property type="entry name" value="Say1_Mug180"/>
    <property type="match status" value="1"/>
</dbReference>
<evidence type="ECO:0000313" key="3">
    <source>
        <dbReference type="Proteomes" id="UP000663874"/>
    </source>
</evidence>
<dbReference type="Proteomes" id="UP000663889">
    <property type="component" value="Unassembled WGS sequence"/>
</dbReference>
<gene>
    <name evidence="2" type="ORF">FNK824_LOCUS6090</name>
    <name evidence="1" type="ORF">SEV965_LOCUS10283</name>
</gene>
<evidence type="ECO:0000313" key="1">
    <source>
        <dbReference type="EMBL" id="CAF0991345.1"/>
    </source>
</evidence>
<evidence type="ECO:0008006" key="4">
    <source>
        <dbReference type="Google" id="ProtNLM"/>
    </source>
</evidence>
<evidence type="ECO:0000313" key="2">
    <source>
        <dbReference type="EMBL" id="CAF3652881.1"/>
    </source>
</evidence>
<dbReference type="AlphaFoldDB" id="A0A818RR08"/>
<protein>
    <recommendedName>
        <fullName evidence="4">Alpha/beta hydrolase fold-3 domain-containing protein</fullName>
    </recommendedName>
</protein>